<dbReference type="InterPro" id="IPR013155">
    <property type="entry name" value="M/V/L/I-tRNA-synth_anticd-bd"/>
</dbReference>
<dbReference type="Gene3D" id="3.90.740.10">
    <property type="entry name" value="Valyl/Leucyl/Isoleucyl-tRNA synthetase, editing domain"/>
    <property type="match status" value="1"/>
</dbReference>
<sequence>MEEHYKPEQIERRVQSLWQERQAFQVDEDPARDTYYCLSMFPYPSGKLHMGHVRNYTIGDVISRYQRMRGRNVLQPMGWDAFGLPAENAAMQNRVAPAKWTRENIAYMRGQLQQLGFAYDWSREFATCDPEYYRWEQWLFTRLYRKGLAYKKTATVNWDPVDQTVLANEQVVDGKGWRSGAPVERRAIPQWFLRITDYADELLDCLDRMPGWPEQVRAMQRNWIGRSEGVELEFGIEGRSDQLTVYTTRPDTLFGVTYMGLAPEHPITRELAADNPELAAFVEECSHAGVAEATVATMEKKGLDTGLRAIHPLTGDAIPVWVANFVLMDYGAGAIMAVPAHDQRDWEFATRYGLPIRPVIAPADGSPVDVSDGAVAEKGVLIDSGEFTGLTSEQAFDAIATRLETEGRGRRQVNFRLRDWGVSRQRYWGAPIPMINCPSCGTVPVPDEDLPVILPEDVDFDGSGSPLKKMPQWYRCTCPACGGEAERETDTFDTFMESSWYFSRFASAGNDGAMVDERARYWLPVDQYVGGIEHAILHLLYARFYHKAMRDEGLIDSDEPFTNLLTQGMVLKDGAKMSKSKGNTVDPQALVERYGADTVRLFTMFAAPPDQSLEWSDSGVEGGYRFLKRLWALARQHVAAGPCSAVTATELNDTQKATRRKVHETIRKASDDIGRRFTFNTGIAAVMELVNTLYKAADDQSPQGRAVMQEGLEAAVLILAPIVPHVTQELWQAMGHDGMVLDADWPEVDESALEQDTLELVVQVNGKVRGKVAVAADADSAAVEGAALAEGNVQRFIEGKTVRKVIVVPGRLVNVVAN</sequence>
<dbReference type="InterPro" id="IPR014729">
    <property type="entry name" value="Rossmann-like_a/b/a_fold"/>
</dbReference>
<evidence type="ECO:0000256" key="5">
    <source>
        <dbReference type="ARBA" id="ARBA00022840"/>
    </source>
</evidence>
<feature type="domain" description="Leucyl-tRNA synthetase editing" evidence="14">
    <location>
        <begin position="221"/>
        <end position="403"/>
    </location>
</feature>
<dbReference type="InterPro" id="IPR002300">
    <property type="entry name" value="aa-tRNA-synth_Ia"/>
</dbReference>
<evidence type="ECO:0000256" key="7">
    <source>
        <dbReference type="ARBA" id="ARBA00023146"/>
    </source>
</evidence>
<dbReference type="Gene3D" id="3.10.20.590">
    <property type="match status" value="1"/>
</dbReference>
<dbReference type="InterPro" id="IPR015413">
    <property type="entry name" value="Methionyl/Leucyl_tRNA_Synth"/>
</dbReference>
<evidence type="ECO:0000256" key="6">
    <source>
        <dbReference type="ARBA" id="ARBA00022917"/>
    </source>
</evidence>
<accession>A0AAE3KFC8</accession>
<dbReference type="Pfam" id="PF09334">
    <property type="entry name" value="tRNA-synt_1g"/>
    <property type="match status" value="1"/>
</dbReference>
<evidence type="ECO:0000259" key="12">
    <source>
        <dbReference type="Pfam" id="PF08264"/>
    </source>
</evidence>
<dbReference type="InterPro" id="IPR002302">
    <property type="entry name" value="Leu-tRNA-ligase"/>
</dbReference>
<dbReference type="PROSITE" id="PS00178">
    <property type="entry name" value="AA_TRNA_LIGASE_I"/>
    <property type="match status" value="1"/>
</dbReference>
<dbReference type="Pfam" id="PF00133">
    <property type="entry name" value="tRNA-synt_1"/>
    <property type="match status" value="1"/>
</dbReference>
<evidence type="ECO:0000313" key="16">
    <source>
        <dbReference type="Proteomes" id="UP001205843"/>
    </source>
</evidence>
<dbReference type="GO" id="GO:0005524">
    <property type="term" value="F:ATP binding"/>
    <property type="evidence" value="ECO:0007669"/>
    <property type="project" value="UniProtKB-UniRule"/>
</dbReference>
<proteinExistence type="inferred from homology"/>
<keyword evidence="3 9" id="KW-0436">Ligase</keyword>
<dbReference type="GO" id="GO:0006429">
    <property type="term" value="P:leucyl-tRNA aminoacylation"/>
    <property type="evidence" value="ECO:0007669"/>
    <property type="project" value="UniProtKB-UniRule"/>
</dbReference>
<dbReference type="CDD" id="cd07958">
    <property type="entry name" value="Anticodon_Ia_Leu_BEm"/>
    <property type="match status" value="1"/>
</dbReference>
<keyword evidence="6 9" id="KW-0648">Protein biosynthesis</keyword>
<comment type="caution">
    <text evidence="15">The sequence shown here is derived from an EMBL/GenBank/DDBJ whole genome shotgun (WGS) entry which is preliminary data.</text>
</comment>
<comment type="subcellular location">
    <subcellularLocation>
        <location evidence="9">Cytoplasm</location>
    </subcellularLocation>
</comment>
<dbReference type="CDD" id="cd00812">
    <property type="entry name" value="LeuRS_core"/>
    <property type="match status" value="1"/>
</dbReference>
<comment type="catalytic activity">
    <reaction evidence="8 9">
        <text>tRNA(Leu) + L-leucine + ATP = L-leucyl-tRNA(Leu) + AMP + diphosphate</text>
        <dbReference type="Rhea" id="RHEA:11688"/>
        <dbReference type="Rhea" id="RHEA-COMP:9613"/>
        <dbReference type="Rhea" id="RHEA-COMP:9622"/>
        <dbReference type="ChEBI" id="CHEBI:30616"/>
        <dbReference type="ChEBI" id="CHEBI:33019"/>
        <dbReference type="ChEBI" id="CHEBI:57427"/>
        <dbReference type="ChEBI" id="CHEBI:78442"/>
        <dbReference type="ChEBI" id="CHEBI:78494"/>
        <dbReference type="ChEBI" id="CHEBI:456215"/>
        <dbReference type="EC" id="6.1.1.4"/>
    </reaction>
</comment>
<dbReference type="NCBIfam" id="TIGR00396">
    <property type="entry name" value="leuS_bact"/>
    <property type="match status" value="1"/>
</dbReference>
<keyword evidence="7 9" id="KW-0030">Aminoacyl-tRNA synthetase</keyword>
<dbReference type="Proteomes" id="UP001205843">
    <property type="component" value="Unassembled WGS sequence"/>
</dbReference>
<evidence type="ECO:0000256" key="2">
    <source>
        <dbReference type="ARBA" id="ARBA00022490"/>
    </source>
</evidence>
<dbReference type="FunFam" id="3.90.740.10:FF:000012">
    <property type="entry name" value="Leucine--tRNA ligase"/>
    <property type="match status" value="1"/>
</dbReference>
<name>A0AAE3KFC8_9GAMM</name>
<dbReference type="FunFam" id="3.40.50.620:FF:000395">
    <property type="entry name" value="Leucine--tRNA ligase"/>
    <property type="match status" value="1"/>
</dbReference>
<evidence type="ECO:0000256" key="1">
    <source>
        <dbReference type="ARBA" id="ARBA00005594"/>
    </source>
</evidence>
<evidence type="ECO:0000259" key="11">
    <source>
        <dbReference type="Pfam" id="PF00133"/>
    </source>
</evidence>
<gene>
    <name evidence="9" type="primary">leuS</name>
    <name evidence="15" type="ORF">J2T57_001011</name>
</gene>
<evidence type="ECO:0000256" key="4">
    <source>
        <dbReference type="ARBA" id="ARBA00022741"/>
    </source>
</evidence>
<dbReference type="Pfam" id="PF08264">
    <property type="entry name" value="Anticodon_1"/>
    <property type="match status" value="1"/>
</dbReference>
<dbReference type="EMBL" id="JALJXV010000002">
    <property type="protein sequence ID" value="MCP1673912.1"/>
    <property type="molecule type" value="Genomic_DNA"/>
</dbReference>
<evidence type="ECO:0000259" key="13">
    <source>
        <dbReference type="Pfam" id="PF09334"/>
    </source>
</evidence>
<keyword evidence="5 9" id="KW-0067">ATP-binding</keyword>
<dbReference type="GO" id="GO:0004823">
    <property type="term" value="F:leucine-tRNA ligase activity"/>
    <property type="evidence" value="ECO:0007669"/>
    <property type="project" value="UniProtKB-UniRule"/>
</dbReference>
<feature type="short sequence motif" description="'HIGH' region" evidence="9">
    <location>
        <begin position="42"/>
        <end position="52"/>
    </location>
</feature>
<keyword evidence="4 9" id="KW-0547">Nucleotide-binding</keyword>
<evidence type="ECO:0000256" key="3">
    <source>
        <dbReference type="ARBA" id="ARBA00022598"/>
    </source>
</evidence>
<dbReference type="SUPFAM" id="SSF50677">
    <property type="entry name" value="ValRS/IleRS/LeuRS editing domain"/>
    <property type="match status" value="1"/>
</dbReference>
<feature type="domain" description="Aminoacyl-tRNA synthetase class Ia" evidence="11">
    <location>
        <begin position="417"/>
        <end position="615"/>
    </location>
</feature>
<dbReference type="InterPro" id="IPR001412">
    <property type="entry name" value="aa-tRNA-synth_I_CS"/>
</dbReference>
<dbReference type="EC" id="6.1.1.4" evidence="9"/>
<dbReference type="FunFam" id="3.40.50.620:FF:000124">
    <property type="entry name" value="Leucine--tRNA ligase"/>
    <property type="match status" value="1"/>
</dbReference>
<evidence type="ECO:0000256" key="9">
    <source>
        <dbReference type="HAMAP-Rule" id="MF_00049"/>
    </source>
</evidence>
<dbReference type="Gene3D" id="3.40.50.620">
    <property type="entry name" value="HUPs"/>
    <property type="match status" value="2"/>
</dbReference>
<feature type="domain" description="Methionyl/Valyl/Leucyl/Isoleucyl-tRNA synthetase anticodon-binding" evidence="12">
    <location>
        <begin position="659"/>
        <end position="779"/>
    </location>
</feature>
<feature type="short sequence motif" description="'KMSKS' region" evidence="9">
    <location>
        <begin position="576"/>
        <end position="580"/>
    </location>
</feature>
<protein>
    <recommendedName>
        <fullName evidence="9">Leucine--tRNA ligase</fullName>
        <ecNumber evidence="9">6.1.1.4</ecNumber>
    </recommendedName>
    <alternativeName>
        <fullName evidence="9">Leucyl-tRNA synthetase</fullName>
        <shortName evidence="9">LeuRS</shortName>
    </alternativeName>
</protein>
<evidence type="ECO:0000313" key="15">
    <source>
        <dbReference type="EMBL" id="MCP1673912.1"/>
    </source>
</evidence>
<dbReference type="PANTHER" id="PTHR43740:SF2">
    <property type="entry name" value="LEUCINE--TRNA LIGASE, MITOCHONDRIAL"/>
    <property type="match status" value="1"/>
</dbReference>
<dbReference type="FunFam" id="3.10.20.590:FF:000001">
    <property type="entry name" value="Leucine--tRNA ligase"/>
    <property type="match status" value="1"/>
</dbReference>
<dbReference type="InterPro" id="IPR025709">
    <property type="entry name" value="Leu_tRNA-synth_edit"/>
</dbReference>
<feature type="binding site" evidence="9">
    <location>
        <position position="579"/>
    </location>
    <ligand>
        <name>ATP</name>
        <dbReference type="ChEBI" id="CHEBI:30616"/>
    </ligand>
</feature>
<keyword evidence="16" id="KW-1185">Reference proteome</keyword>
<dbReference type="HAMAP" id="MF_00049_B">
    <property type="entry name" value="Leu_tRNA_synth_B"/>
    <property type="match status" value="1"/>
</dbReference>
<dbReference type="GO" id="GO:0005829">
    <property type="term" value="C:cytosol"/>
    <property type="evidence" value="ECO:0007669"/>
    <property type="project" value="TreeGrafter"/>
</dbReference>
<feature type="domain" description="Methionyl/Leucyl tRNA synthetase" evidence="13">
    <location>
        <begin position="39"/>
        <end position="171"/>
    </location>
</feature>
<evidence type="ECO:0000259" key="14">
    <source>
        <dbReference type="Pfam" id="PF13603"/>
    </source>
</evidence>
<reference evidence="15" key="1">
    <citation type="submission" date="2022-03" db="EMBL/GenBank/DDBJ databases">
        <title>Genomic Encyclopedia of Type Strains, Phase III (KMG-III): the genomes of soil and plant-associated and newly described type strains.</title>
        <authorList>
            <person name="Whitman W."/>
        </authorList>
    </citation>
    <scope>NUCLEOTIDE SEQUENCE</scope>
    <source>
        <strain evidence="15">ANL 6-2</strain>
    </source>
</reference>
<dbReference type="InterPro" id="IPR009008">
    <property type="entry name" value="Val/Leu/Ile-tRNA-synth_edit"/>
</dbReference>
<dbReference type="Gene3D" id="1.10.730.10">
    <property type="entry name" value="Isoleucyl-tRNA Synthetase, Domain 1"/>
    <property type="match status" value="1"/>
</dbReference>
<dbReference type="InterPro" id="IPR009080">
    <property type="entry name" value="tRNAsynth_Ia_anticodon-bd"/>
</dbReference>
<comment type="similarity">
    <text evidence="1 9 10">Belongs to the class-I aminoacyl-tRNA synthetase family.</text>
</comment>
<dbReference type="PANTHER" id="PTHR43740">
    <property type="entry name" value="LEUCYL-TRNA SYNTHETASE"/>
    <property type="match status" value="1"/>
</dbReference>
<dbReference type="AlphaFoldDB" id="A0AAE3KFC8"/>
<dbReference type="SUPFAM" id="SSF47323">
    <property type="entry name" value="Anticodon-binding domain of a subclass of class I aminoacyl-tRNA synthetases"/>
    <property type="match status" value="1"/>
</dbReference>
<dbReference type="PRINTS" id="PR00985">
    <property type="entry name" value="TRNASYNTHLEU"/>
</dbReference>
<organism evidence="15 16">
    <name type="scientific">Natronocella acetinitrilica</name>
    <dbReference type="NCBI Taxonomy" id="414046"/>
    <lineage>
        <taxon>Bacteria</taxon>
        <taxon>Pseudomonadati</taxon>
        <taxon>Pseudomonadota</taxon>
        <taxon>Gammaproteobacteria</taxon>
        <taxon>Chromatiales</taxon>
        <taxon>Ectothiorhodospiraceae</taxon>
        <taxon>Natronocella</taxon>
    </lineage>
</organism>
<dbReference type="GO" id="GO:0002161">
    <property type="term" value="F:aminoacyl-tRNA deacylase activity"/>
    <property type="evidence" value="ECO:0007669"/>
    <property type="project" value="InterPro"/>
</dbReference>
<dbReference type="RefSeq" id="WP_253475206.1">
    <property type="nucleotide sequence ID" value="NZ_JALJXV010000002.1"/>
</dbReference>
<keyword evidence="2 9" id="KW-0963">Cytoplasm</keyword>
<evidence type="ECO:0000256" key="10">
    <source>
        <dbReference type="RuleBase" id="RU363035"/>
    </source>
</evidence>
<dbReference type="Pfam" id="PF13603">
    <property type="entry name" value="tRNA-synt_1_2"/>
    <property type="match status" value="1"/>
</dbReference>
<evidence type="ECO:0000256" key="8">
    <source>
        <dbReference type="ARBA" id="ARBA00047469"/>
    </source>
</evidence>
<dbReference type="FunFam" id="1.10.730.10:FF:000011">
    <property type="entry name" value="Leucine--tRNA ligase chloroplastic/mitochondrial"/>
    <property type="match status" value="1"/>
</dbReference>
<dbReference type="SUPFAM" id="SSF52374">
    <property type="entry name" value="Nucleotidylyl transferase"/>
    <property type="match status" value="1"/>
</dbReference>